<keyword evidence="9" id="KW-1185">Reference proteome</keyword>
<keyword evidence="4 5" id="KW-0067">ATP-binding</keyword>
<dbReference type="InterPro" id="IPR008271">
    <property type="entry name" value="Ser/Thr_kinase_AS"/>
</dbReference>
<evidence type="ECO:0000259" key="7">
    <source>
        <dbReference type="PROSITE" id="PS50011"/>
    </source>
</evidence>
<evidence type="ECO:0000313" key="8">
    <source>
        <dbReference type="EMBL" id="THJ74657.1"/>
    </source>
</evidence>
<dbReference type="AlphaFoldDB" id="A0A4S5EQH8"/>
<organism evidence="8 9">
    <name type="scientific">Candidatus Frankia alpina</name>
    <dbReference type="NCBI Taxonomy" id="2699483"/>
    <lineage>
        <taxon>Bacteria</taxon>
        <taxon>Bacillati</taxon>
        <taxon>Actinomycetota</taxon>
        <taxon>Actinomycetes</taxon>
        <taxon>Frankiales</taxon>
        <taxon>Frankiaceae</taxon>
        <taxon>Frankia</taxon>
    </lineage>
</organism>
<dbReference type="InterPro" id="IPR017441">
    <property type="entry name" value="Protein_kinase_ATP_BS"/>
</dbReference>
<dbReference type="Gene3D" id="3.30.200.20">
    <property type="entry name" value="Phosphorylase Kinase, domain 1"/>
    <property type="match status" value="1"/>
</dbReference>
<dbReference type="GO" id="GO:0004674">
    <property type="term" value="F:protein serine/threonine kinase activity"/>
    <property type="evidence" value="ECO:0007669"/>
    <property type="project" value="UniProtKB-KW"/>
</dbReference>
<evidence type="ECO:0000256" key="5">
    <source>
        <dbReference type="PROSITE-ProRule" id="PRU10141"/>
    </source>
</evidence>
<dbReference type="PROSITE" id="PS00107">
    <property type="entry name" value="PROTEIN_KINASE_ATP"/>
    <property type="match status" value="1"/>
</dbReference>
<dbReference type="PROSITE" id="PS00108">
    <property type="entry name" value="PROTEIN_KINASE_ST"/>
    <property type="match status" value="1"/>
</dbReference>
<dbReference type="PANTHER" id="PTHR43289:SF34">
    <property type="entry name" value="SERINE_THREONINE-PROTEIN KINASE YBDM-RELATED"/>
    <property type="match status" value="1"/>
</dbReference>
<dbReference type="EMBL" id="SSXH01000200">
    <property type="protein sequence ID" value="THJ74657.1"/>
    <property type="molecule type" value="Genomic_DNA"/>
</dbReference>
<feature type="domain" description="Protein kinase" evidence="7">
    <location>
        <begin position="16"/>
        <end position="278"/>
    </location>
</feature>
<evidence type="ECO:0000256" key="6">
    <source>
        <dbReference type="SAM" id="MobiDB-lite"/>
    </source>
</evidence>
<gene>
    <name evidence="8" type="ORF">E7Y31_10180</name>
</gene>
<keyword evidence="8" id="KW-0723">Serine/threonine-protein kinase</keyword>
<comment type="caution">
    <text evidence="8">The sequence shown here is derived from an EMBL/GenBank/DDBJ whole genome shotgun (WGS) entry which is preliminary data.</text>
</comment>
<evidence type="ECO:0000256" key="3">
    <source>
        <dbReference type="ARBA" id="ARBA00022777"/>
    </source>
</evidence>
<feature type="non-terminal residue" evidence="8">
    <location>
        <position position="292"/>
    </location>
</feature>
<feature type="region of interest" description="Disordered" evidence="6">
    <location>
        <begin position="264"/>
        <end position="292"/>
    </location>
</feature>
<dbReference type="Proteomes" id="UP000305282">
    <property type="component" value="Unassembled WGS sequence"/>
</dbReference>
<evidence type="ECO:0000256" key="4">
    <source>
        <dbReference type="ARBA" id="ARBA00022840"/>
    </source>
</evidence>
<dbReference type="InterPro" id="IPR000719">
    <property type="entry name" value="Prot_kinase_dom"/>
</dbReference>
<evidence type="ECO:0000256" key="2">
    <source>
        <dbReference type="ARBA" id="ARBA00022741"/>
    </source>
</evidence>
<dbReference type="GO" id="GO:0005524">
    <property type="term" value="F:ATP binding"/>
    <property type="evidence" value="ECO:0007669"/>
    <property type="project" value="UniProtKB-UniRule"/>
</dbReference>
<dbReference type="SUPFAM" id="SSF56112">
    <property type="entry name" value="Protein kinase-like (PK-like)"/>
    <property type="match status" value="1"/>
</dbReference>
<dbReference type="OrthoDB" id="3915799at2"/>
<name>A0A4S5EQH8_9ACTN</name>
<dbReference type="PANTHER" id="PTHR43289">
    <property type="entry name" value="MITOGEN-ACTIVATED PROTEIN KINASE KINASE KINASE 20-RELATED"/>
    <property type="match status" value="1"/>
</dbReference>
<accession>A0A4S5EQH8</accession>
<dbReference type="CDD" id="cd14014">
    <property type="entry name" value="STKc_PknB_like"/>
    <property type="match status" value="1"/>
</dbReference>
<sequence>MLTPLQAADPRRVGPYQVRQRIGSGGMGIVYLAFSPDGQPVALKVPLRRMLRKDGFRVRFRVEVEAASRVRGRFVAAVVDADVDAEQPWYAAEYVEGASLASAVTTHGPLAGRMLDSLASGLAEALVAIHAGGVVHRDIKPANIILAWDGPKVIDFGIARSVDTTNHTRTGAVLGTGLWMAPEQIRGERAGSATDVFAWGACVVFAASGRPPFDSESIEAVAVRILRTEPDLVGVPEHLAQIVRRALEKDPAARPTAADLASRLAKNGTTPDCADEAITSAPTTGNVRGQRT</sequence>
<feature type="compositionally biased region" description="Polar residues" evidence="6">
    <location>
        <begin position="280"/>
        <end position="292"/>
    </location>
</feature>
<keyword evidence="1" id="KW-0808">Transferase</keyword>
<reference evidence="8 9" key="1">
    <citation type="submission" date="2019-04" db="EMBL/GenBank/DDBJ databases">
        <title>Draft genome sequences for three unisolated Alnus-infective Frankia Sp+ strains, AgTrS, AiOr and AvVan, the first sequenced Frankia strains able to sporulate in-planta.</title>
        <authorList>
            <person name="Bethencourt L."/>
            <person name="Vautrin F."/>
            <person name="Taib N."/>
            <person name="Dubost A."/>
            <person name="Castro-Garcia L."/>
            <person name="Imbaud O."/>
            <person name="Abrouk D."/>
            <person name="Fournier P."/>
            <person name="Briolay J."/>
            <person name="Nguyen A."/>
            <person name="Normand P."/>
            <person name="Fernandez M.P."/>
            <person name="Brochier-Armanet C."/>
            <person name="Herrera-Belaroussi A."/>
        </authorList>
    </citation>
    <scope>NUCLEOTIDE SEQUENCE [LARGE SCALE GENOMIC DNA]</scope>
    <source>
        <strain evidence="8 9">AvVan</strain>
    </source>
</reference>
<dbReference type="Gene3D" id="1.10.510.10">
    <property type="entry name" value="Transferase(Phosphotransferase) domain 1"/>
    <property type="match status" value="1"/>
</dbReference>
<feature type="binding site" evidence="5">
    <location>
        <position position="44"/>
    </location>
    <ligand>
        <name>ATP</name>
        <dbReference type="ChEBI" id="CHEBI:30616"/>
    </ligand>
</feature>
<evidence type="ECO:0000256" key="1">
    <source>
        <dbReference type="ARBA" id="ARBA00022679"/>
    </source>
</evidence>
<dbReference type="Pfam" id="PF00069">
    <property type="entry name" value="Pkinase"/>
    <property type="match status" value="1"/>
</dbReference>
<evidence type="ECO:0000313" key="9">
    <source>
        <dbReference type="Proteomes" id="UP000305282"/>
    </source>
</evidence>
<keyword evidence="3 8" id="KW-0418">Kinase</keyword>
<keyword evidence="2 5" id="KW-0547">Nucleotide-binding</keyword>
<dbReference type="InterPro" id="IPR011009">
    <property type="entry name" value="Kinase-like_dom_sf"/>
</dbReference>
<proteinExistence type="predicted"/>
<protein>
    <submittedName>
        <fullName evidence="8">Serine/threonine protein kinase</fullName>
    </submittedName>
</protein>
<dbReference type="PROSITE" id="PS50011">
    <property type="entry name" value="PROTEIN_KINASE_DOM"/>
    <property type="match status" value="1"/>
</dbReference>
<dbReference type="SMART" id="SM00220">
    <property type="entry name" value="S_TKc"/>
    <property type="match status" value="1"/>
</dbReference>